<evidence type="ECO:0000256" key="6">
    <source>
        <dbReference type="ARBA" id="ARBA00022753"/>
    </source>
</evidence>
<gene>
    <name evidence="12" type="primary">LOC113201679</name>
</gene>
<evidence type="ECO:0000313" key="11">
    <source>
        <dbReference type="Proteomes" id="UP000504606"/>
    </source>
</evidence>
<dbReference type="GO" id="GO:0000139">
    <property type="term" value="C:Golgi membrane"/>
    <property type="evidence" value="ECO:0007669"/>
    <property type="project" value="TreeGrafter"/>
</dbReference>
<feature type="region of interest" description="Disordered" evidence="9">
    <location>
        <begin position="153"/>
        <end position="227"/>
    </location>
</feature>
<comment type="similarity">
    <text evidence="3">Belongs to the PMEPA1 family.</text>
</comment>
<name>A0A9C6X5M7_FRAOC</name>
<keyword evidence="5" id="KW-0734">Signal transduction inhibitor</keyword>
<keyword evidence="8 10" id="KW-0472">Membrane</keyword>
<dbReference type="PANTHER" id="PTHR16514:SF3">
    <property type="entry name" value="LOW-DENSITY LIPOPROTEIN RECEPTOR CLASS A DOMAIN-CONTAINING PROTEIN 4-LIKE ISOFORM X1"/>
    <property type="match status" value="1"/>
</dbReference>
<feature type="transmembrane region" description="Helical" evidence="10">
    <location>
        <begin position="12"/>
        <end position="35"/>
    </location>
</feature>
<evidence type="ECO:0000256" key="10">
    <source>
        <dbReference type="SAM" id="Phobius"/>
    </source>
</evidence>
<evidence type="ECO:0000256" key="7">
    <source>
        <dbReference type="ARBA" id="ARBA00022989"/>
    </source>
</evidence>
<evidence type="ECO:0000256" key="4">
    <source>
        <dbReference type="ARBA" id="ARBA00022692"/>
    </source>
</evidence>
<keyword evidence="7 10" id="KW-1133">Transmembrane helix</keyword>
<keyword evidence="4 10" id="KW-0812">Transmembrane</keyword>
<dbReference type="OrthoDB" id="10038550at2759"/>
<dbReference type="GO" id="GO:0031901">
    <property type="term" value="C:early endosome membrane"/>
    <property type="evidence" value="ECO:0007669"/>
    <property type="project" value="UniProtKB-SubCell"/>
</dbReference>
<reference evidence="12" key="1">
    <citation type="submission" date="2025-08" db="UniProtKB">
        <authorList>
            <consortium name="RefSeq"/>
        </authorList>
    </citation>
    <scope>IDENTIFICATION</scope>
    <source>
        <tissue evidence="12">Whole organism</tissue>
    </source>
</reference>
<keyword evidence="6" id="KW-0967">Endosome</keyword>
<dbReference type="RefSeq" id="XP_052129550.1">
    <property type="nucleotide sequence ID" value="XM_052273590.1"/>
</dbReference>
<dbReference type="GO" id="GO:0070412">
    <property type="term" value="F:R-SMAD binding"/>
    <property type="evidence" value="ECO:0007669"/>
    <property type="project" value="InterPro"/>
</dbReference>
<evidence type="ECO:0000256" key="1">
    <source>
        <dbReference type="ARBA" id="ARBA00004146"/>
    </source>
</evidence>
<feature type="compositionally biased region" description="Basic residues" evidence="9">
    <location>
        <begin position="191"/>
        <end position="203"/>
    </location>
</feature>
<accession>A0A9C6X5M7</accession>
<dbReference type="InterPro" id="IPR043445">
    <property type="entry name" value="TMEPAI/LRAD4"/>
</dbReference>
<evidence type="ECO:0000256" key="2">
    <source>
        <dbReference type="ARBA" id="ARBA00004190"/>
    </source>
</evidence>
<feature type="compositionally biased region" description="Pro residues" evidence="9">
    <location>
        <begin position="218"/>
        <end position="227"/>
    </location>
</feature>
<evidence type="ECO:0000313" key="12">
    <source>
        <dbReference type="RefSeq" id="XP_052129550.1"/>
    </source>
</evidence>
<protein>
    <submittedName>
        <fullName evidence="12">Protein TMEPAI-like</fullName>
    </submittedName>
</protein>
<evidence type="ECO:0000256" key="8">
    <source>
        <dbReference type="ARBA" id="ARBA00023136"/>
    </source>
</evidence>
<keyword evidence="11" id="KW-1185">Reference proteome</keyword>
<evidence type="ECO:0000256" key="3">
    <source>
        <dbReference type="ARBA" id="ARBA00009908"/>
    </source>
</evidence>
<dbReference type="GeneID" id="113201679"/>
<evidence type="ECO:0000256" key="9">
    <source>
        <dbReference type="SAM" id="MobiDB-lite"/>
    </source>
</evidence>
<dbReference type="AlphaFoldDB" id="A0A9C6X5M7"/>
<proteinExistence type="inferred from homology"/>
<dbReference type="KEGG" id="foc:113201679"/>
<organism evidence="11 12">
    <name type="scientific">Frankliniella occidentalis</name>
    <name type="common">Western flower thrips</name>
    <name type="synonym">Euthrips occidentalis</name>
    <dbReference type="NCBI Taxonomy" id="133901"/>
    <lineage>
        <taxon>Eukaryota</taxon>
        <taxon>Metazoa</taxon>
        <taxon>Ecdysozoa</taxon>
        <taxon>Arthropoda</taxon>
        <taxon>Hexapoda</taxon>
        <taxon>Insecta</taxon>
        <taxon>Pterygota</taxon>
        <taxon>Neoptera</taxon>
        <taxon>Paraneoptera</taxon>
        <taxon>Thysanoptera</taxon>
        <taxon>Terebrantia</taxon>
        <taxon>Thripoidea</taxon>
        <taxon>Thripidae</taxon>
        <taxon>Frankliniella</taxon>
    </lineage>
</organism>
<comment type="subcellular location">
    <subcellularLocation>
        <location evidence="1">Early endosome membrane</location>
    </subcellularLocation>
    <subcellularLocation>
        <location evidence="2">Endosome membrane</location>
        <topology evidence="2">Single-pass membrane protein</topology>
    </subcellularLocation>
</comment>
<sequence>MVPHEESMEALWSVVAVISLAVVVLGALGVVSCLVGHQRPVPGGMGGEPPHSTLPMLALHSGMERLRLEAGVGAGRPERQSSHAHAQAHAHARRAVDCAVDRAVRLAAVSTDLQLDLPPSIALPDGEEYPPGASARLHIRDPEQESEIYQKCVRPPPNKTVYDGESPPPYRPSSAGSGNLPRYPLGYPHHPPPHPHGQPHGHPHGGYAHGHPHGHGPVGPPAPAAGG</sequence>
<dbReference type="Proteomes" id="UP000504606">
    <property type="component" value="Unplaced"/>
</dbReference>
<evidence type="ECO:0000256" key="5">
    <source>
        <dbReference type="ARBA" id="ARBA00022700"/>
    </source>
</evidence>
<dbReference type="GO" id="GO:0009968">
    <property type="term" value="P:negative regulation of signal transduction"/>
    <property type="evidence" value="ECO:0007669"/>
    <property type="project" value="UniProtKB-KW"/>
</dbReference>
<dbReference type="PANTHER" id="PTHR16514">
    <property type="entry name" value="LOW DENSITY LIPOPROTEIN RECEPTOR CLASS A DOMAIN-CONTAINING 4A"/>
    <property type="match status" value="1"/>
</dbReference>